<dbReference type="InterPro" id="IPR050162">
    <property type="entry name" value="MsrA_MetSO_reductase"/>
</dbReference>
<dbReference type="Proteomes" id="UP001209878">
    <property type="component" value="Unassembled WGS sequence"/>
</dbReference>
<evidence type="ECO:0000256" key="3">
    <source>
        <dbReference type="ARBA" id="ARBA00023002"/>
    </source>
</evidence>
<dbReference type="HAMAP" id="MF_01401">
    <property type="entry name" value="MsrA"/>
    <property type="match status" value="1"/>
</dbReference>
<dbReference type="InterPro" id="IPR002569">
    <property type="entry name" value="Met_Sox_Rdtase_MsrA_dom"/>
</dbReference>
<dbReference type="GO" id="GO:0008113">
    <property type="term" value="F:peptide-methionine (S)-S-oxide reductase activity"/>
    <property type="evidence" value="ECO:0007669"/>
    <property type="project" value="UniProtKB-EC"/>
</dbReference>
<comment type="function">
    <text evidence="4">Has an important function as a repair enzyme for proteins that have been inactivated by oxidation. Catalyzes the reversible oxidation-reduction of methionine sulfoxide in proteins to methionine.</text>
</comment>
<feature type="region of interest" description="Disordered" evidence="10">
    <location>
        <begin position="199"/>
        <end position="222"/>
    </location>
</feature>
<gene>
    <name evidence="12" type="ORF">NP493_534g02038</name>
</gene>
<sequence length="433" mass="46765">MVVQNKHAVNDNPVMPPFPEDTEMAMFGMGCFWGAEKLFWDMQGVYSTQVGYAMGYTPNPMYREVCSEKTGHAEVVRIVYYPDVVNYVDLLTCFWQNHDPTMGMAQGNDRGTRYRSGVYYYTPLQKSLAEQSKELYGEQLTECNYKPITTEILPAGEFYYAEDYHQQYLHKNAGGYCGDGGTGIPCTLRLLKTPTLEGTSLKTQLSGDGTTDDGKNQAAGNRAVDNQAAGNRAVDNQAAGNRAVDNQAAVNRAVDNPAAGKRAVDNHAAVNRAVDNHAPGNRAAVNRAVDNHAPGNRAAVNRAVDNHAPGNCAAVNRAVDNHAPGNRAVDNHAPGNHAAVNRAVDNHAAVNRAVDNHAAVNRAVDNHAAVNRAVDNPAAGNHAAVNRAVDNHAAVNRAVDNHAPGNHAAGKERSRKQDDKNQDSKRAGLKREK</sequence>
<dbReference type="GO" id="GO:0005737">
    <property type="term" value="C:cytoplasm"/>
    <property type="evidence" value="ECO:0007669"/>
    <property type="project" value="TreeGrafter"/>
</dbReference>
<keyword evidence="13" id="KW-1185">Reference proteome</keyword>
<evidence type="ECO:0000256" key="6">
    <source>
        <dbReference type="ARBA" id="ARBA00030643"/>
    </source>
</evidence>
<feature type="domain" description="Peptide methionine sulphoxide reductase MsrA" evidence="11">
    <location>
        <begin position="25"/>
        <end position="177"/>
    </location>
</feature>
<dbReference type="AlphaFoldDB" id="A0AAD9KXL0"/>
<dbReference type="Gene3D" id="3.30.1060.10">
    <property type="entry name" value="Peptide methionine sulphoxide reductase MsrA"/>
    <property type="match status" value="1"/>
</dbReference>
<feature type="compositionally biased region" description="Basic and acidic residues" evidence="10">
    <location>
        <begin position="409"/>
        <end position="433"/>
    </location>
</feature>
<dbReference type="NCBIfam" id="TIGR00401">
    <property type="entry name" value="msrA"/>
    <property type="match status" value="1"/>
</dbReference>
<evidence type="ECO:0000313" key="13">
    <source>
        <dbReference type="Proteomes" id="UP001209878"/>
    </source>
</evidence>
<protein>
    <recommendedName>
        <fullName evidence="9">Mitochondrial peptide methionine sulfoxide reductase</fullName>
        <ecNumber evidence="2">1.8.4.11</ecNumber>
    </recommendedName>
    <alternativeName>
        <fullName evidence="6">Peptide-methionine (S)-S-oxide reductase</fullName>
    </alternativeName>
    <alternativeName>
        <fullName evidence="5">Protein-methionine-S-oxide reductase</fullName>
    </alternativeName>
</protein>
<comment type="catalytic activity">
    <reaction evidence="8">
        <text>[thioredoxin]-disulfide + L-methionine + H2O = L-methionine (S)-S-oxide + [thioredoxin]-dithiol</text>
        <dbReference type="Rhea" id="RHEA:19993"/>
        <dbReference type="Rhea" id="RHEA-COMP:10698"/>
        <dbReference type="Rhea" id="RHEA-COMP:10700"/>
        <dbReference type="ChEBI" id="CHEBI:15377"/>
        <dbReference type="ChEBI" id="CHEBI:29950"/>
        <dbReference type="ChEBI" id="CHEBI:50058"/>
        <dbReference type="ChEBI" id="CHEBI:57844"/>
        <dbReference type="ChEBI" id="CHEBI:58772"/>
        <dbReference type="EC" id="1.8.4.11"/>
    </reaction>
</comment>
<feature type="compositionally biased region" description="Polar residues" evidence="10">
    <location>
        <begin position="199"/>
        <end position="209"/>
    </location>
</feature>
<comment type="catalytic activity">
    <reaction evidence="7">
        <text>L-methionyl-[protein] + [thioredoxin]-disulfide + H2O = L-methionyl-(S)-S-oxide-[protein] + [thioredoxin]-dithiol</text>
        <dbReference type="Rhea" id="RHEA:14217"/>
        <dbReference type="Rhea" id="RHEA-COMP:10698"/>
        <dbReference type="Rhea" id="RHEA-COMP:10700"/>
        <dbReference type="Rhea" id="RHEA-COMP:12313"/>
        <dbReference type="Rhea" id="RHEA-COMP:12315"/>
        <dbReference type="ChEBI" id="CHEBI:15377"/>
        <dbReference type="ChEBI" id="CHEBI:16044"/>
        <dbReference type="ChEBI" id="CHEBI:29950"/>
        <dbReference type="ChEBI" id="CHEBI:44120"/>
        <dbReference type="ChEBI" id="CHEBI:50058"/>
        <dbReference type="EC" id="1.8.4.11"/>
    </reaction>
</comment>
<feature type="region of interest" description="Disordered" evidence="10">
    <location>
        <begin position="396"/>
        <end position="433"/>
    </location>
</feature>
<dbReference type="PANTHER" id="PTHR42799">
    <property type="entry name" value="MITOCHONDRIAL PEPTIDE METHIONINE SULFOXIDE REDUCTASE"/>
    <property type="match status" value="1"/>
</dbReference>
<evidence type="ECO:0000256" key="2">
    <source>
        <dbReference type="ARBA" id="ARBA00012502"/>
    </source>
</evidence>
<dbReference type="SUPFAM" id="SSF55068">
    <property type="entry name" value="Peptide methionine sulfoxide reductase"/>
    <property type="match status" value="1"/>
</dbReference>
<proteinExistence type="inferred from homology"/>
<evidence type="ECO:0000256" key="7">
    <source>
        <dbReference type="ARBA" id="ARBA00047806"/>
    </source>
</evidence>
<evidence type="ECO:0000256" key="8">
    <source>
        <dbReference type="ARBA" id="ARBA00048782"/>
    </source>
</evidence>
<comment type="caution">
    <text evidence="12">The sequence shown here is derived from an EMBL/GenBank/DDBJ whole genome shotgun (WGS) entry which is preliminary data.</text>
</comment>
<evidence type="ECO:0000256" key="4">
    <source>
        <dbReference type="ARBA" id="ARBA00024679"/>
    </source>
</evidence>
<dbReference type="Pfam" id="PF01625">
    <property type="entry name" value="PMSR"/>
    <property type="match status" value="1"/>
</dbReference>
<evidence type="ECO:0000259" key="11">
    <source>
        <dbReference type="Pfam" id="PF01625"/>
    </source>
</evidence>
<evidence type="ECO:0000313" key="12">
    <source>
        <dbReference type="EMBL" id="KAK2178648.1"/>
    </source>
</evidence>
<dbReference type="PANTHER" id="PTHR42799:SF2">
    <property type="entry name" value="MITOCHONDRIAL PEPTIDE METHIONINE SULFOXIDE REDUCTASE"/>
    <property type="match status" value="1"/>
</dbReference>
<evidence type="ECO:0000256" key="10">
    <source>
        <dbReference type="SAM" id="MobiDB-lite"/>
    </source>
</evidence>
<reference evidence="12" key="1">
    <citation type="journal article" date="2023" name="Mol. Biol. Evol.">
        <title>Third-Generation Sequencing Reveals the Adaptive Role of the Epigenome in Three Deep-Sea Polychaetes.</title>
        <authorList>
            <person name="Perez M."/>
            <person name="Aroh O."/>
            <person name="Sun Y."/>
            <person name="Lan Y."/>
            <person name="Juniper S.K."/>
            <person name="Young C.R."/>
            <person name="Angers B."/>
            <person name="Qian P.Y."/>
        </authorList>
    </citation>
    <scope>NUCLEOTIDE SEQUENCE</scope>
    <source>
        <strain evidence="12">R07B-5</strain>
    </source>
</reference>
<keyword evidence="3" id="KW-0560">Oxidoreductase</keyword>
<dbReference type="InterPro" id="IPR036509">
    <property type="entry name" value="Met_Sox_Rdtase_MsrA_sf"/>
</dbReference>
<accession>A0AAD9KXL0</accession>
<dbReference type="EMBL" id="JAODUO010000535">
    <property type="protein sequence ID" value="KAK2178648.1"/>
    <property type="molecule type" value="Genomic_DNA"/>
</dbReference>
<name>A0AAD9KXL0_RIDPI</name>
<comment type="similarity">
    <text evidence="1">Belongs to the MsrA Met sulfoxide reductase family.</text>
</comment>
<evidence type="ECO:0000256" key="9">
    <source>
        <dbReference type="ARBA" id="ARBA00067384"/>
    </source>
</evidence>
<organism evidence="12 13">
    <name type="scientific">Ridgeia piscesae</name>
    <name type="common">Tubeworm</name>
    <dbReference type="NCBI Taxonomy" id="27915"/>
    <lineage>
        <taxon>Eukaryota</taxon>
        <taxon>Metazoa</taxon>
        <taxon>Spiralia</taxon>
        <taxon>Lophotrochozoa</taxon>
        <taxon>Annelida</taxon>
        <taxon>Polychaeta</taxon>
        <taxon>Sedentaria</taxon>
        <taxon>Canalipalpata</taxon>
        <taxon>Sabellida</taxon>
        <taxon>Siboglinidae</taxon>
        <taxon>Ridgeia</taxon>
    </lineage>
</organism>
<evidence type="ECO:0000256" key="1">
    <source>
        <dbReference type="ARBA" id="ARBA00005591"/>
    </source>
</evidence>
<evidence type="ECO:0000256" key="5">
    <source>
        <dbReference type="ARBA" id="ARBA00030273"/>
    </source>
</evidence>
<dbReference type="EC" id="1.8.4.11" evidence="2"/>
<dbReference type="GO" id="GO:0034599">
    <property type="term" value="P:cellular response to oxidative stress"/>
    <property type="evidence" value="ECO:0007669"/>
    <property type="project" value="TreeGrafter"/>
</dbReference>
<dbReference type="FunFam" id="3.30.1060.10:FF:000001">
    <property type="entry name" value="Peptide methionine sulfoxide reductase MsrA"/>
    <property type="match status" value="1"/>
</dbReference>